<evidence type="ECO:0000256" key="2">
    <source>
        <dbReference type="ARBA" id="ARBA00010519"/>
    </source>
</evidence>
<evidence type="ECO:0000313" key="11">
    <source>
        <dbReference type="EMBL" id="BBA10226.1"/>
    </source>
</evidence>
<dbReference type="GO" id="GO:0016020">
    <property type="term" value="C:membrane"/>
    <property type="evidence" value="ECO:0007669"/>
    <property type="project" value="UniProtKB-SubCell"/>
</dbReference>
<dbReference type="AlphaFoldDB" id="A0A224AAW5"/>
<feature type="transmembrane region" description="Helical" evidence="10">
    <location>
        <begin position="6"/>
        <end position="22"/>
    </location>
</feature>
<keyword evidence="6 10" id="KW-1133">Transmembrane helix</keyword>
<dbReference type="Pfam" id="PF00420">
    <property type="entry name" value="Oxidored_q2"/>
    <property type="match status" value="1"/>
</dbReference>
<gene>
    <name evidence="11" type="primary">ND4L</name>
</gene>
<dbReference type="Gene3D" id="1.10.287.3510">
    <property type="match status" value="1"/>
</dbReference>
<dbReference type="EMBL" id="LC171950">
    <property type="protein sequence ID" value="BBA10226.1"/>
    <property type="molecule type" value="Genomic_DNA"/>
</dbReference>
<evidence type="ECO:0000256" key="7">
    <source>
        <dbReference type="ARBA" id="ARBA00023027"/>
    </source>
</evidence>
<proteinExistence type="inferred from homology"/>
<evidence type="ECO:0000256" key="3">
    <source>
        <dbReference type="ARBA" id="ARBA00016612"/>
    </source>
</evidence>
<evidence type="ECO:0000256" key="6">
    <source>
        <dbReference type="ARBA" id="ARBA00022989"/>
    </source>
</evidence>
<accession>A0A224AAW5</accession>
<keyword evidence="7" id="KW-0520">NAD</keyword>
<keyword evidence="5" id="KW-1278">Translocase</keyword>
<geneLocation type="mitochondrion" evidence="11"/>
<reference evidence="11" key="1">
    <citation type="journal article" date="2017" name="Zool. J. Linn. Soc.">
        <title>Molecular phylogeny, frequent parallel evolution and new system of Japanese clausiliid land snails (Gastropoda: Stylommatophora).</title>
        <authorList>
            <person name="Motochin R."/>
            <person name="Wang M."/>
            <person name="Ueshima R."/>
        </authorList>
    </citation>
    <scope>NUCLEOTIDE SEQUENCE</scope>
    <source>
        <strain evidence="11">AG48-1</strain>
        <tissue evidence="11">Muscle</tissue>
    </source>
</reference>
<comment type="subcellular location">
    <subcellularLocation>
        <location evidence="1">Membrane</location>
        <topology evidence="1">Multi-pass membrane protein</topology>
    </subcellularLocation>
</comment>
<evidence type="ECO:0000256" key="9">
    <source>
        <dbReference type="ARBA" id="ARBA00031586"/>
    </source>
</evidence>
<feature type="transmembrane region" description="Helical" evidence="10">
    <location>
        <begin position="29"/>
        <end position="52"/>
    </location>
</feature>
<evidence type="ECO:0000256" key="8">
    <source>
        <dbReference type="ARBA" id="ARBA00023136"/>
    </source>
</evidence>
<protein>
    <recommendedName>
        <fullName evidence="3">NADH-ubiquinone oxidoreductase chain 4L</fullName>
    </recommendedName>
    <alternativeName>
        <fullName evidence="9">NADH dehydrogenase subunit 4L</fullName>
    </alternativeName>
</protein>
<sequence length="95" mass="10848">MLNLLNLSLILLVILHFYFFSVKKHLLSALLVLEAMVLMLLLLTFAFSFWMLEGLTMYMFVLTLSVVEAALGLTLLISYVKMSGSDMTKLYNSYI</sequence>
<evidence type="ECO:0000256" key="1">
    <source>
        <dbReference type="ARBA" id="ARBA00004141"/>
    </source>
</evidence>
<evidence type="ECO:0000256" key="10">
    <source>
        <dbReference type="SAM" id="Phobius"/>
    </source>
</evidence>
<evidence type="ECO:0000256" key="4">
    <source>
        <dbReference type="ARBA" id="ARBA00022692"/>
    </source>
</evidence>
<feature type="transmembrane region" description="Helical" evidence="10">
    <location>
        <begin position="58"/>
        <end position="80"/>
    </location>
</feature>
<keyword evidence="11" id="KW-0496">Mitochondrion</keyword>
<keyword evidence="8 10" id="KW-0472">Membrane</keyword>
<evidence type="ECO:0000256" key="5">
    <source>
        <dbReference type="ARBA" id="ARBA00022967"/>
    </source>
</evidence>
<organism evidence="11">
    <name type="scientific">Metazaptyx hachijoensis</name>
    <dbReference type="NCBI Taxonomy" id="1885784"/>
    <lineage>
        <taxon>Eukaryota</taxon>
        <taxon>Metazoa</taxon>
        <taxon>Spiralia</taxon>
        <taxon>Lophotrochozoa</taxon>
        <taxon>Mollusca</taxon>
        <taxon>Gastropoda</taxon>
        <taxon>Heterobranchia</taxon>
        <taxon>Euthyneura</taxon>
        <taxon>Panpulmonata</taxon>
        <taxon>Eupulmonata</taxon>
        <taxon>Stylommatophora</taxon>
        <taxon>Helicina</taxon>
        <taxon>Clausilioidea</taxon>
        <taxon>Clausiliidae</taxon>
        <taxon>Phaedusinae</taxon>
        <taxon>Metazaptyx</taxon>
    </lineage>
</organism>
<dbReference type="InterPro" id="IPR039428">
    <property type="entry name" value="NUOK/Mnh_C1-like"/>
</dbReference>
<name>A0A224AAW5_9EUPU</name>
<keyword evidence="4 10" id="KW-0812">Transmembrane</keyword>
<comment type="similarity">
    <text evidence="2">Belongs to the complex I subunit 4L family.</text>
</comment>